<proteinExistence type="predicted"/>
<dbReference type="EMBL" id="JAHWGI010001273">
    <property type="protein sequence ID" value="KAK3926987.1"/>
    <property type="molecule type" value="Genomic_DNA"/>
</dbReference>
<dbReference type="AlphaFoldDB" id="A0AAE1HT78"/>
<sequence length="176" mass="19474">MSGRHDKCILLTLIAVLHCVAIPSVECIQQKEHRTAAAAERPNDLRCYVCESMDPLFGHSCVHAPATLKQFEKRCRDDARICMTKRFSYTTSTENTTSEPRLFSMDRNCTSKCEPGCIIIGERTKLYACTECCESNLCNTGNGAGPSGPGRYPAWGPWGGLLPCVYVPLLAPWLLQ</sequence>
<gene>
    <name evidence="2" type="ORF">KUF71_015322</name>
</gene>
<evidence type="ECO:0000256" key="1">
    <source>
        <dbReference type="SAM" id="SignalP"/>
    </source>
</evidence>
<feature type="chain" id="PRO_5042257320" evidence="1">
    <location>
        <begin position="28"/>
        <end position="176"/>
    </location>
</feature>
<organism evidence="2 3">
    <name type="scientific">Frankliniella fusca</name>
    <dbReference type="NCBI Taxonomy" id="407009"/>
    <lineage>
        <taxon>Eukaryota</taxon>
        <taxon>Metazoa</taxon>
        <taxon>Ecdysozoa</taxon>
        <taxon>Arthropoda</taxon>
        <taxon>Hexapoda</taxon>
        <taxon>Insecta</taxon>
        <taxon>Pterygota</taxon>
        <taxon>Neoptera</taxon>
        <taxon>Paraneoptera</taxon>
        <taxon>Thysanoptera</taxon>
        <taxon>Terebrantia</taxon>
        <taxon>Thripoidea</taxon>
        <taxon>Thripidae</taxon>
        <taxon>Frankliniella</taxon>
    </lineage>
</organism>
<keyword evidence="1" id="KW-0732">Signal</keyword>
<dbReference type="Proteomes" id="UP001219518">
    <property type="component" value="Unassembled WGS sequence"/>
</dbReference>
<reference evidence="2" key="1">
    <citation type="submission" date="2021-07" db="EMBL/GenBank/DDBJ databases">
        <authorList>
            <person name="Catto M.A."/>
            <person name="Jacobson A."/>
            <person name="Kennedy G."/>
            <person name="Labadie P."/>
            <person name="Hunt B.G."/>
            <person name="Srinivasan R."/>
        </authorList>
    </citation>
    <scope>NUCLEOTIDE SEQUENCE</scope>
    <source>
        <strain evidence="2">PL_HMW_Pooled</strain>
        <tissue evidence="2">Head</tissue>
    </source>
</reference>
<feature type="signal peptide" evidence="1">
    <location>
        <begin position="1"/>
        <end position="27"/>
    </location>
</feature>
<dbReference type="CDD" id="cd00117">
    <property type="entry name" value="TFP"/>
    <property type="match status" value="1"/>
</dbReference>
<evidence type="ECO:0000313" key="3">
    <source>
        <dbReference type="Proteomes" id="UP001219518"/>
    </source>
</evidence>
<accession>A0AAE1HT78</accession>
<comment type="caution">
    <text evidence="2">The sequence shown here is derived from an EMBL/GenBank/DDBJ whole genome shotgun (WGS) entry which is preliminary data.</text>
</comment>
<dbReference type="InterPro" id="IPR045860">
    <property type="entry name" value="Snake_toxin-like_sf"/>
</dbReference>
<keyword evidence="3" id="KW-1185">Reference proteome</keyword>
<reference evidence="2" key="2">
    <citation type="journal article" date="2023" name="BMC Genomics">
        <title>Pest status, molecular evolution, and epigenetic factors derived from the genome assembly of Frankliniella fusca, a thysanopteran phytovirus vector.</title>
        <authorList>
            <person name="Catto M.A."/>
            <person name="Labadie P.E."/>
            <person name="Jacobson A.L."/>
            <person name="Kennedy G.G."/>
            <person name="Srinivasan R."/>
            <person name="Hunt B.G."/>
        </authorList>
    </citation>
    <scope>NUCLEOTIDE SEQUENCE</scope>
    <source>
        <strain evidence="2">PL_HMW_Pooled</strain>
    </source>
</reference>
<evidence type="ECO:0000313" key="2">
    <source>
        <dbReference type="EMBL" id="KAK3926987.1"/>
    </source>
</evidence>
<dbReference type="SUPFAM" id="SSF57302">
    <property type="entry name" value="Snake toxin-like"/>
    <property type="match status" value="1"/>
</dbReference>
<name>A0AAE1HT78_9NEOP</name>
<protein>
    <submittedName>
        <fullName evidence="2">Lymphocyte antigen 6D</fullName>
    </submittedName>
</protein>